<dbReference type="InterPro" id="IPR033749">
    <property type="entry name" value="Polyprenyl_synt_CS"/>
</dbReference>
<evidence type="ECO:0000313" key="7">
    <source>
        <dbReference type="Proteomes" id="UP001153461"/>
    </source>
</evidence>
<evidence type="ECO:0000313" key="6">
    <source>
        <dbReference type="EMBL" id="CAG8322372.1"/>
    </source>
</evidence>
<keyword evidence="4" id="KW-0460">Magnesium</keyword>
<feature type="region of interest" description="Disordered" evidence="5">
    <location>
        <begin position="365"/>
        <end position="396"/>
    </location>
</feature>
<proteinExistence type="predicted"/>
<organism evidence="6 7">
    <name type="scientific">Penicillium nalgiovense</name>
    <dbReference type="NCBI Taxonomy" id="60175"/>
    <lineage>
        <taxon>Eukaryota</taxon>
        <taxon>Fungi</taxon>
        <taxon>Dikarya</taxon>
        <taxon>Ascomycota</taxon>
        <taxon>Pezizomycotina</taxon>
        <taxon>Eurotiomycetes</taxon>
        <taxon>Eurotiomycetidae</taxon>
        <taxon>Eurotiales</taxon>
        <taxon>Aspergillaceae</taxon>
        <taxon>Penicillium</taxon>
    </lineage>
</organism>
<dbReference type="InterPro" id="IPR000092">
    <property type="entry name" value="Polyprenyl_synt"/>
</dbReference>
<evidence type="ECO:0000256" key="4">
    <source>
        <dbReference type="ARBA" id="ARBA00022842"/>
    </source>
</evidence>
<accession>A0A9W4IJZ2</accession>
<dbReference type="GO" id="GO:0046872">
    <property type="term" value="F:metal ion binding"/>
    <property type="evidence" value="ECO:0007669"/>
    <property type="project" value="UniProtKB-KW"/>
</dbReference>
<dbReference type="Pfam" id="PF00348">
    <property type="entry name" value="polyprenyl_synt"/>
    <property type="match status" value="1"/>
</dbReference>
<dbReference type="EMBL" id="CAJVNV010000636">
    <property type="protein sequence ID" value="CAG8322372.1"/>
    <property type="molecule type" value="Genomic_DNA"/>
</dbReference>
<evidence type="ECO:0000256" key="1">
    <source>
        <dbReference type="ARBA" id="ARBA00005179"/>
    </source>
</evidence>
<dbReference type="GO" id="GO:0043386">
    <property type="term" value="P:mycotoxin biosynthetic process"/>
    <property type="evidence" value="ECO:0007669"/>
    <property type="project" value="UniProtKB-ARBA"/>
</dbReference>
<dbReference type="Proteomes" id="UP001153461">
    <property type="component" value="Unassembled WGS sequence"/>
</dbReference>
<dbReference type="PROSITE" id="PS00444">
    <property type="entry name" value="POLYPRENYL_SYNTHASE_2"/>
    <property type="match status" value="1"/>
</dbReference>
<comment type="pathway">
    <text evidence="1">Secondary metabolite biosynthesis.</text>
</comment>
<dbReference type="SUPFAM" id="SSF48576">
    <property type="entry name" value="Terpenoid synthases"/>
    <property type="match status" value="2"/>
</dbReference>
<reference evidence="6" key="1">
    <citation type="submission" date="2021-07" db="EMBL/GenBank/DDBJ databases">
        <authorList>
            <person name="Branca A.L. A."/>
        </authorList>
    </citation>
    <scope>NUCLEOTIDE SEQUENCE</scope>
</reference>
<dbReference type="Gene3D" id="1.10.600.10">
    <property type="entry name" value="Farnesyl Diphosphate Synthase"/>
    <property type="match status" value="2"/>
</dbReference>
<sequence length="771" mass="87192">MTMADNITDEYAVGIDPEIYANNPAYSSLFDPYIHKQTIIADHVSVQCHIDLNGIDAVGSKFGNVNAHAGNFTSLCAPNCLPERFPLVAYTVEYAFLHDDETDNAADQEALLLENKMLHQAVNQSSMGSVSTRVSAKAQRKSEVQAKIAAEYLRLDPAFGEWFLKKWQTFTACVKDVRSLEFPSLDDYLEFRIVDAAADWTLYNFRWGSGITLNPEEEKIADPMSYVAYAELCLVNDLFSWDKEYASHIKSNGDVPLVNAVHIVAVTQGLSHCAAKAVLQAEIRAHEERFCQLKEQYEATDRPSHEVLRWLRLLEHSMAGNWVWSLCVPRYCKVDRNPYKDHLEKYGSDAVRVLTPLDRLRESKQEIEDTTQSELKGSRASKYKIHPSSLEPNPGPEQIRLTISQTQQQRPVLNPYTYINSLPSKNVRQTLIAALNLWYKVPVKSLLIIEGAVNFLHNSSLLLDDIQDGSALRRGRPVAHQIFGVGQTINTATYLMNEALYLIQMLSPSAVSVYTDEMRNLQLGQGRDLYWSYHTHVPTAAQYISMVDGSTYCTPISIHQLTDHIIETGGLFRLISRLMRSEATVNSELDISQFATLLGRHFQIRDDYQNLQSEDYTKNKGFCDDLDEGKLSFPVILSMQSPGFSNTALSSVFKGSRKGETLSLEMKQYILEEITAHGAFSETKAVLRKLHSELLHLLMETERKAGSIENWALRLLIMKLDIAEEKKKVAPPKSDSHWGVNQRRAWKGCQKNGRPIDKACFLRAMEEALQK</sequence>
<dbReference type="OrthoDB" id="6921389at2759"/>
<protein>
    <submittedName>
        <fullName evidence="6">Uncharacterized protein</fullName>
    </submittedName>
</protein>
<dbReference type="Pfam" id="PF19086">
    <property type="entry name" value="Terpene_syn_C_2"/>
    <property type="match status" value="1"/>
</dbReference>
<dbReference type="PROSITE" id="PS00723">
    <property type="entry name" value="POLYPRENYL_SYNTHASE_1"/>
    <property type="match status" value="1"/>
</dbReference>
<keyword evidence="3" id="KW-0479">Metal-binding</keyword>
<dbReference type="AlphaFoldDB" id="A0A9W4IJZ2"/>
<dbReference type="InterPro" id="IPR008949">
    <property type="entry name" value="Isoprenoid_synthase_dom_sf"/>
</dbReference>
<keyword evidence="2" id="KW-0808">Transferase</keyword>
<dbReference type="GO" id="GO:0046165">
    <property type="term" value="P:alcohol biosynthetic process"/>
    <property type="evidence" value="ECO:0007669"/>
    <property type="project" value="UniProtKB-ARBA"/>
</dbReference>
<dbReference type="PANTHER" id="PTHR12001:SF44">
    <property type="entry name" value="GERANYLGERANYL PYROPHOSPHATE SYNTHASE"/>
    <property type="match status" value="1"/>
</dbReference>
<dbReference type="GO" id="GO:0004659">
    <property type="term" value="F:prenyltransferase activity"/>
    <property type="evidence" value="ECO:0007669"/>
    <property type="project" value="InterPro"/>
</dbReference>
<evidence type="ECO:0000256" key="3">
    <source>
        <dbReference type="ARBA" id="ARBA00022723"/>
    </source>
</evidence>
<evidence type="ECO:0000256" key="5">
    <source>
        <dbReference type="SAM" id="MobiDB-lite"/>
    </source>
</evidence>
<dbReference type="GO" id="GO:0008299">
    <property type="term" value="P:isoprenoid biosynthetic process"/>
    <property type="evidence" value="ECO:0007669"/>
    <property type="project" value="InterPro"/>
</dbReference>
<evidence type="ECO:0000256" key="2">
    <source>
        <dbReference type="ARBA" id="ARBA00022679"/>
    </source>
</evidence>
<dbReference type="PANTHER" id="PTHR12001">
    <property type="entry name" value="GERANYLGERANYL PYROPHOSPHATE SYNTHASE"/>
    <property type="match status" value="1"/>
</dbReference>
<gene>
    <name evidence="6" type="ORF">PNAL_LOCUS10398</name>
</gene>
<comment type="caution">
    <text evidence="6">The sequence shown here is derived from an EMBL/GenBank/DDBJ whole genome shotgun (WGS) entry which is preliminary data.</text>
</comment>
<name>A0A9W4IJZ2_PENNA</name>